<dbReference type="InterPro" id="IPR011990">
    <property type="entry name" value="TPR-like_helical_dom_sf"/>
</dbReference>
<comment type="caution">
    <text evidence="2">The sequence shown here is derived from an EMBL/GenBank/DDBJ whole genome shotgun (WGS) entry which is preliminary data.</text>
</comment>
<proteinExistence type="predicted"/>
<accession>A0A2G6E606</accession>
<name>A0A2G6E606_9BACT</name>
<dbReference type="Pfam" id="PF08239">
    <property type="entry name" value="SH3_3"/>
    <property type="match status" value="1"/>
</dbReference>
<dbReference type="EMBL" id="PDPS01000026">
    <property type="protein sequence ID" value="PID57526.1"/>
    <property type="molecule type" value="Genomic_DNA"/>
</dbReference>
<protein>
    <recommendedName>
        <fullName evidence="1">SH3b domain-containing protein</fullName>
    </recommendedName>
</protein>
<feature type="domain" description="SH3b" evidence="1">
    <location>
        <begin position="23"/>
        <end position="86"/>
    </location>
</feature>
<dbReference type="PROSITE" id="PS51781">
    <property type="entry name" value="SH3B"/>
    <property type="match status" value="1"/>
</dbReference>
<gene>
    <name evidence="2" type="ORF">CSB45_06775</name>
</gene>
<dbReference type="Proteomes" id="UP000229740">
    <property type="component" value="Unassembled WGS sequence"/>
</dbReference>
<sequence length="367" mass="41988">MRLLLCSIVLSAWGCLLGSQNGYGESIVIQGERVNVRSGPGRTFEVVEFVNRDERFELLEKQNGWLKISVEGTLGWIPQKAVDADNDSLERLLKEADNYFFIQQFTTPPEANAYDLYREVLQRDPDNSHALQRIQQMTATYKRWADVAYSRHEDEKAKIFYQRYLFLGPDDASVRQRLEDLAARTLVLGGARRKLHLRSRPATVESPQLRRMLIHYSFHHPADWGKFGFSPSISGAMQHDYVRKDFGDLPVLLDRTTRLMWQRPVGLEEMNWMQSMQHIAHLNATNAGGFSDWRLPTLEELASLMETRKNESGLYLSSHFGSAPLWCWSADQSSEPGKAWFISFHSGGIGTHAVEDHAFVLAVRSLK</sequence>
<evidence type="ECO:0000313" key="2">
    <source>
        <dbReference type="EMBL" id="PID57526.1"/>
    </source>
</evidence>
<dbReference type="SMART" id="SM00287">
    <property type="entry name" value="SH3b"/>
    <property type="match status" value="1"/>
</dbReference>
<evidence type="ECO:0000259" key="1">
    <source>
        <dbReference type="PROSITE" id="PS51781"/>
    </source>
</evidence>
<organism evidence="2 3">
    <name type="scientific">candidate division KSB3 bacterium</name>
    <dbReference type="NCBI Taxonomy" id="2044937"/>
    <lineage>
        <taxon>Bacteria</taxon>
        <taxon>candidate division KSB3</taxon>
    </lineage>
</organism>
<dbReference type="AlphaFoldDB" id="A0A2G6E606"/>
<dbReference type="Pfam" id="PF07603">
    <property type="entry name" value="Lcl_C"/>
    <property type="match status" value="1"/>
</dbReference>
<dbReference type="SUPFAM" id="SSF48452">
    <property type="entry name" value="TPR-like"/>
    <property type="match status" value="1"/>
</dbReference>
<dbReference type="Gene3D" id="2.30.30.40">
    <property type="entry name" value="SH3 Domains"/>
    <property type="match status" value="1"/>
</dbReference>
<evidence type="ECO:0000313" key="3">
    <source>
        <dbReference type="Proteomes" id="UP000229740"/>
    </source>
</evidence>
<dbReference type="InterPro" id="IPR011460">
    <property type="entry name" value="Lcl_C"/>
</dbReference>
<dbReference type="InterPro" id="IPR003646">
    <property type="entry name" value="SH3-like_bac-type"/>
</dbReference>
<reference evidence="2 3" key="1">
    <citation type="submission" date="2017-10" db="EMBL/GenBank/DDBJ databases">
        <title>Novel microbial diversity and functional potential in the marine mammal oral microbiome.</title>
        <authorList>
            <person name="Dudek N.K."/>
            <person name="Sun C.L."/>
            <person name="Burstein D."/>
            <person name="Kantor R.S."/>
            <person name="Aliaga Goltsman D.S."/>
            <person name="Bik E.M."/>
            <person name="Thomas B.C."/>
            <person name="Banfield J.F."/>
            <person name="Relman D.A."/>
        </authorList>
    </citation>
    <scope>NUCLEOTIDE SEQUENCE [LARGE SCALE GENOMIC DNA]</scope>
    <source>
        <strain evidence="2">DOLZORAL124_49_17</strain>
    </source>
</reference>
<dbReference type="Gene3D" id="1.25.40.10">
    <property type="entry name" value="Tetratricopeptide repeat domain"/>
    <property type="match status" value="1"/>
</dbReference>